<dbReference type="Proteomes" id="UP000314294">
    <property type="component" value="Unassembled WGS sequence"/>
</dbReference>
<protein>
    <submittedName>
        <fullName evidence="2">Uncharacterized protein</fullName>
    </submittedName>
</protein>
<dbReference type="EMBL" id="SRLO01000388">
    <property type="protein sequence ID" value="TNN58141.1"/>
    <property type="molecule type" value="Genomic_DNA"/>
</dbReference>
<keyword evidence="3" id="KW-1185">Reference proteome</keyword>
<evidence type="ECO:0000256" key="1">
    <source>
        <dbReference type="SAM" id="MobiDB-lite"/>
    </source>
</evidence>
<proteinExistence type="predicted"/>
<feature type="region of interest" description="Disordered" evidence="1">
    <location>
        <begin position="1"/>
        <end position="28"/>
    </location>
</feature>
<organism evidence="2 3">
    <name type="scientific">Liparis tanakae</name>
    <name type="common">Tanaka's snailfish</name>
    <dbReference type="NCBI Taxonomy" id="230148"/>
    <lineage>
        <taxon>Eukaryota</taxon>
        <taxon>Metazoa</taxon>
        <taxon>Chordata</taxon>
        <taxon>Craniata</taxon>
        <taxon>Vertebrata</taxon>
        <taxon>Euteleostomi</taxon>
        <taxon>Actinopterygii</taxon>
        <taxon>Neopterygii</taxon>
        <taxon>Teleostei</taxon>
        <taxon>Neoteleostei</taxon>
        <taxon>Acanthomorphata</taxon>
        <taxon>Eupercaria</taxon>
        <taxon>Perciformes</taxon>
        <taxon>Cottioidei</taxon>
        <taxon>Cottales</taxon>
        <taxon>Liparidae</taxon>
        <taxon>Liparis</taxon>
    </lineage>
</organism>
<sequence>MAAHAVVCGPRAGGQRPPGGRDPRKEHGLRPALSYRGRKDTRHHSLVLATLIDYKHRDLCIACVTEENDIAEVEKGIGSMKQTEKFIPSVARTQTMMSGVTVSVDTANAANAANATLPVLCGLVERCFGGVGEQSMARMALRILRSRTWRSQAG</sequence>
<feature type="compositionally biased region" description="Basic and acidic residues" evidence="1">
    <location>
        <begin position="19"/>
        <end position="28"/>
    </location>
</feature>
<name>A0A4Z2GXV4_9TELE</name>
<evidence type="ECO:0000313" key="3">
    <source>
        <dbReference type="Proteomes" id="UP000314294"/>
    </source>
</evidence>
<dbReference type="AlphaFoldDB" id="A0A4Z2GXV4"/>
<accession>A0A4Z2GXV4</accession>
<gene>
    <name evidence="2" type="ORF">EYF80_031664</name>
</gene>
<reference evidence="2 3" key="1">
    <citation type="submission" date="2019-03" db="EMBL/GenBank/DDBJ databases">
        <title>First draft genome of Liparis tanakae, snailfish: a comprehensive survey of snailfish specific genes.</title>
        <authorList>
            <person name="Kim W."/>
            <person name="Song I."/>
            <person name="Jeong J.-H."/>
            <person name="Kim D."/>
            <person name="Kim S."/>
            <person name="Ryu S."/>
            <person name="Song J.Y."/>
            <person name="Lee S.K."/>
        </authorList>
    </citation>
    <scope>NUCLEOTIDE SEQUENCE [LARGE SCALE GENOMIC DNA]</scope>
    <source>
        <tissue evidence="2">Muscle</tissue>
    </source>
</reference>
<comment type="caution">
    <text evidence="2">The sequence shown here is derived from an EMBL/GenBank/DDBJ whole genome shotgun (WGS) entry which is preliminary data.</text>
</comment>
<evidence type="ECO:0000313" key="2">
    <source>
        <dbReference type="EMBL" id="TNN58141.1"/>
    </source>
</evidence>